<evidence type="ECO:0008006" key="4">
    <source>
        <dbReference type="Google" id="ProtNLM"/>
    </source>
</evidence>
<reference evidence="2" key="2">
    <citation type="journal article" date="2023" name="IMA Fungus">
        <title>Comparative genomic study of the Penicillium genus elucidates a diverse pangenome and 15 lateral gene transfer events.</title>
        <authorList>
            <person name="Petersen C."/>
            <person name="Sorensen T."/>
            <person name="Nielsen M.R."/>
            <person name="Sondergaard T.E."/>
            <person name="Sorensen J.L."/>
            <person name="Fitzpatrick D.A."/>
            <person name="Frisvad J.C."/>
            <person name="Nielsen K.L."/>
        </authorList>
    </citation>
    <scope>NUCLEOTIDE SEQUENCE</scope>
    <source>
        <strain evidence="2">IBT 30069</strain>
    </source>
</reference>
<dbReference type="PANTHER" id="PTHR38116">
    <property type="entry name" value="CHROMOSOME 7, WHOLE GENOME SHOTGUN SEQUENCE"/>
    <property type="match status" value="1"/>
</dbReference>
<dbReference type="Proteomes" id="UP001149165">
    <property type="component" value="Unassembled WGS sequence"/>
</dbReference>
<proteinExistence type="predicted"/>
<feature type="region of interest" description="Disordered" evidence="1">
    <location>
        <begin position="69"/>
        <end position="88"/>
    </location>
</feature>
<dbReference type="AlphaFoldDB" id="A0A9W9FVR4"/>
<dbReference type="OrthoDB" id="2245989at2759"/>
<evidence type="ECO:0000313" key="2">
    <source>
        <dbReference type="EMBL" id="KAJ5107365.1"/>
    </source>
</evidence>
<dbReference type="Pfam" id="PF11905">
    <property type="entry name" value="DUF3425"/>
    <property type="match status" value="1"/>
</dbReference>
<protein>
    <recommendedName>
        <fullName evidence="4">BZIP domain-containing protein</fullName>
    </recommendedName>
</protein>
<sequence>MASLSAHKITKPDTARGDHSTQLDTAEKRRLQNRINQRASRERRALKTGKNAINQQKRWIIYTEGVERSTEPSPCKSKDQQPCSPKPITPACARLPNDKKGNHNFDVITTWNLRGKNLITQLEMRIASAKSGLDYTQLLAPVTNFNIIKAMLNNASILGLSLHALEEDIASHFNIAGPIESDLQLPASLQPSSYQREIIHHPWIDLMPVRSFRDALLRNLDKYDEDEFCGDMHGQIGASDALGLIVWGESWDPTAYEVSEAIFKKWTWMFRECPEIITTTNYWRKRRGEKPLRFQQPGGFIEKDELV</sequence>
<comment type="caution">
    <text evidence="2">The sequence shown here is derived from an EMBL/GenBank/DDBJ whole genome shotgun (WGS) entry which is preliminary data.</text>
</comment>
<dbReference type="EMBL" id="JAPQKH010000003">
    <property type="protein sequence ID" value="KAJ5107365.1"/>
    <property type="molecule type" value="Genomic_DNA"/>
</dbReference>
<dbReference type="InterPro" id="IPR021833">
    <property type="entry name" value="DUF3425"/>
</dbReference>
<organism evidence="2 3">
    <name type="scientific">Penicillium angulare</name>
    <dbReference type="NCBI Taxonomy" id="116970"/>
    <lineage>
        <taxon>Eukaryota</taxon>
        <taxon>Fungi</taxon>
        <taxon>Dikarya</taxon>
        <taxon>Ascomycota</taxon>
        <taxon>Pezizomycotina</taxon>
        <taxon>Eurotiomycetes</taxon>
        <taxon>Eurotiomycetidae</taxon>
        <taxon>Eurotiales</taxon>
        <taxon>Aspergillaceae</taxon>
        <taxon>Penicillium</taxon>
    </lineage>
</organism>
<dbReference type="PANTHER" id="PTHR38116:SF1">
    <property type="entry name" value="BZIP DOMAIN-CONTAINING PROTEIN"/>
    <property type="match status" value="1"/>
</dbReference>
<reference evidence="2" key="1">
    <citation type="submission" date="2022-11" db="EMBL/GenBank/DDBJ databases">
        <authorList>
            <person name="Petersen C."/>
        </authorList>
    </citation>
    <scope>NUCLEOTIDE SEQUENCE</scope>
    <source>
        <strain evidence="2">IBT 30069</strain>
    </source>
</reference>
<accession>A0A9W9FVR4</accession>
<keyword evidence="3" id="KW-1185">Reference proteome</keyword>
<evidence type="ECO:0000256" key="1">
    <source>
        <dbReference type="SAM" id="MobiDB-lite"/>
    </source>
</evidence>
<feature type="region of interest" description="Disordered" evidence="1">
    <location>
        <begin position="1"/>
        <end position="46"/>
    </location>
</feature>
<dbReference type="CDD" id="cd14688">
    <property type="entry name" value="bZIP_YAP"/>
    <property type="match status" value="1"/>
</dbReference>
<gene>
    <name evidence="2" type="ORF">N7456_004040</name>
</gene>
<evidence type="ECO:0000313" key="3">
    <source>
        <dbReference type="Proteomes" id="UP001149165"/>
    </source>
</evidence>
<feature type="compositionally biased region" description="Basic and acidic residues" evidence="1">
    <location>
        <begin position="10"/>
        <end position="30"/>
    </location>
</feature>
<name>A0A9W9FVR4_9EURO</name>